<evidence type="ECO:0000256" key="1">
    <source>
        <dbReference type="ARBA" id="ARBA00008136"/>
    </source>
</evidence>
<dbReference type="EC" id="3.4.-.-" evidence="8"/>
<keyword evidence="2 8" id="KW-0645">Protease</keyword>
<evidence type="ECO:0000256" key="2">
    <source>
        <dbReference type="ARBA" id="ARBA00022670"/>
    </source>
</evidence>
<name>A0ABT2WY88_9RHOB</name>
<dbReference type="Gene3D" id="3.90.1680.10">
    <property type="entry name" value="SOS response associated peptidase-like"/>
    <property type="match status" value="1"/>
</dbReference>
<evidence type="ECO:0000256" key="5">
    <source>
        <dbReference type="ARBA" id="ARBA00023124"/>
    </source>
</evidence>
<keyword evidence="10" id="KW-1185">Reference proteome</keyword>
<protein>
    <recommendedName>
        <fullName evidence="8">Abasic site processing protein</fullName>
        <ecNumber evidence="8">3.4.-.-</ecNumber>
    </recommendedName>
</protein>
<dbReference type="PANTHER" id="PTHR13604:SF0">
    <property type="entry name" value="ABASIC SITE PROCESSING PROTEIN HMCES"/>
    <property type="match status" value="1"/>
</dbReference>
<keyword evidence="4 8" id="KW-0378">Hydrolase</keyword>
<dbReference type="Pfam" id="PF02586">
    <property type="entry name" value="SRAP"/>
    <property type="match status" value="1"/>
</dbReference>
<dbReference type="InterPro" id="IPR036590">
    <property type="entry name" value="SRAP-like"/>
</dbReference>
<accession>A0ABT2WY88</accession>
<keyword evidence="6" id="KW-0238">DNA-binding</keyword>
<comment type="similarity">
    <text evidence="1 8">Belongs to the SOS response-associated peptidase family.</text>
</comment>
<dbReference type="RefSeq" id="WP_263332034.1">
    <property type="nucleotide sequence ID" value="NZ_JAOVQO010000001.1"/>
</dbReference>
<evidence type="ECO:0000256" key="8">
    <source>
        <dbReference type="RuleBase" id="RU364100"/>
    </source>
</evidence>
<dbReference type="SUPFAM" id="SSF143081">
    <property type="entry name" value="BB1717-like"/>
    <property type="match status" value="1"/>
</dbReference>
<proteinExistence type="inferred from homology"/>
<evidence type="ECO:0000313" key="10">
    <source>
        <dbReference type="Proteomes" id="UP001209535"/>
    </source>
</evidence>
<dbReference type="InterPro" id="IPR003738">
    <property type="entry name" value="SRAP"/>
</dbReference>
<organism evidence="9 10">
    <name type="scientific">Albidovulum salinarum</name>
    <dbReference type="NCBI Taxonomy" id="2984153"/>
    <lineage>
        <taxon>Bacteria</taxon>
        <taxon>Pseudomonadati</taxon>
        <taxon>Pseudomonadota</taxon>
        <taxon>Alphaproteobacteria</taxon>
        <taxon>Rhodobacterales</taxon>
        <taxon>Paracoccaceae</taxon>
        <taxon>Albidovulum</taxon>
    </lineage>
</organism>
<dbReference type="PANTHER" id="PTHR13604">
    <property type="entry name" value="DC12-RELATED"/>
    <property type="match status" value="1"/>
</dbReference>
<evidence type="ECO:0000256" key="3">
    <source>
        <dbReference type="ARBA" id="ARBA00022763"/>
    </source>
</evidence>
<dbReference type="EMBL" id="JAOVQO010000001">
    <property type="protein sequence ID" value="MCU9846439.1"/>
    <property type="molecule type" value="Genomic_DNA"/>
</dbReference>
<evidence type="ECO:0000256" key="4">
    <source>
        <dbReference type="ARBA" id="ARBA00022801"/>
    </source>
</evidence>
<keyword evidence="7" id="KW-0456">Lyase</keyword>
<keyword evidence="3" id="KW-0227">DNA damage</keyword>
<evidence type="ECO:0000313" key="9">
    <source>
        <dbReference type="EMBL" id="MCU9846439.1"/>
    </source>
</evidence>
<dbReference type="Proteomes" id="UP001209535">
    <property type="component" value="Unassembled WGS sequence"/>
</dbReference>
<evidence type="ECO:0000256" key="7">
    <source>
        <dbReference type="ARBA" id="ARBA00023239"/>
    </source>
</evidence>
<keyword evidence="5" id="KW-0190">Covalent protein-DNA linkage</keyword>
<reference evidence="9 10" key="1">
    <citation type="submission" date="2022-10" db="EMBL/GenBank/DDBJ databases">
        <title>Defluviimonas sp. nov., isolated from ocean surface sediments.</title>
        <authorList>
            <person name="He W."/>
            <person name="Wang L."/>
            <person name="Zhang D.-F."/>
        </authorList>
    </citation>
    <scope>NUCLEOTIDE SEQUENCE [LARGE SCALE GENOMIC DNA]</scope>
    <source>
        <strain evidence="9 10">WL0024</strain>
    </source>
</reference>
<comment type="caution">
    <text evidence="9">The sequence shown here is derived from an EMBL/GenBank/DDBJ whole genome shotgun (WGS) entry which is preliminary data.</text>
</comment>
<gene>
    <name evidence="9" type="ORF">OEZ60_00275</name>
</gene>
<evidence type="ECO:0000256" key="6">
    <source>
        <dbReference type="ARBA" id="ARBA00023125"/>
    </source>
</evidence>
<sequence>MCGRFILGDGSWAEYHDALSVIRGAAGRVSYNIKPTETVSLAFNGAGGLEAGAARWWFVPHWHRGEVKEWKATTFNARIESAHEKPVFRAAWAAGRCILPASGYYEWTGEKGRKQPWLITVEQNLPVFFFAGLKAARPDGSLTCAILTRAADPSIRHLHPRMPVVLSSEELLPWLDAATPDEDAVATLGTGWSGRYVTRRVRPFGIADDGPELIEADGFDL</sequence>